<dbReference type="GO" id="GO:0005886">
    <property type="term" value="C:plasma membrane"/>
    <property type="evidence" value="ECO:0007669"/>
    <property type="project" value="UniProtKB-SubCell"/>
</dbReference>
<feature type="domain" description="ABC3 transporter permease C-terminal" evidence="8">
    <location>
        <begin position="276"/>
        <end position="387"/>
    </location>
</feature>
<dbReference type="InterPro" id="IPR025857">
    <property type="entry name" value="MacB_PCD"/>
</dbReference>
<keyword evidence="2" id="KW-1003">Cell membrane</keyword>
<evidence type="ECO:0000313" key="10">
    <source>
        <dbReference type="EMBL" id="QPL33823.1"/>
    </source>
</evidence>
<feature type="transmembrane region" description="Helical" evidence="7">
    <location>
        <begin position="271"/>
        <end position="297"/>
    </location>
</feature>
<evidence type="ECO:0000256" key="2">
    <source>
        <dbReference type="ARBA" id="ARBA00022475"/>
    </source>
</evidence>
<dbReference type="InterPro" id="IPR050250">
    <property type="entry name" value="Macrolide_Exporter_MacB"/>
</dbReference>
<dbReference type="InterPro" id="IPR003838">
    <property type="entry name" value="ABC3_permease_C"/>
</dbReference>
<sequence length="395" mass="42236">MRLAGSRQVVGDAIDTFRTLGKRTVLALLGIVIGSASIVAILNIGFNAGQEATRIFHDMGVDTLVASLNNDRGVEDSLLSTEVEKIRSLNLPGLVISPVAQVSVKLTFNHHPVDARAVGVEPAVTSILKLPIRRGRFLHALDTAENVVVLGHAVATSLGDRGIAVEPGEWVRINTYLFRVAGVLQPAEASMISPVLTDHSVFMPFAALARVAQSSNVSTVLARVLPPLDSSEGASRVFEGLSHAFKTRRVEMTVPQQMIDAMARQNKTFEYLLLALGVITLVGAGVAVMNVMYMNVCERRNEIGLRMAIGARGQDIRNLFLIEALALSAMGALSGACVGIVLAWLYAVISQWTFELSMVSIPLRVGSTLLVGVLSGLKPALAASRLTPVEALRVY</sequence>
<keyword evidence="4 7" id="KW-1133">Transmembrane helix</keyword>
<name>A0A9Q6YGI6_PSEFR</name>
<keyword evidence="5 7" id="KW-0472">Membrane</keyword>
<comment type="similarity">
    <text evidence="6">Belongs to the ABC-4 integral membrane protein family.</text>
</comment>
<dbReference type="GO" id="GO:0022857">
    <property type="term" value="F:transmembrane transporter activity"/>
    <property type="evidence" value="ECO:0007669"/>
    <property type="project" value="TreeGrafter"/>
</dbReference>
<dbReference type="AlphaFoldDB" id="A0A9Q6YGI6"/>
<feature type="transmembrane region" description="Helical" evidence="7">
    <location>
        <begin position="25"/>
        <end position="46"/>
    </location>
</feature>
<evidence type="ECO:0000256" key="1">
    <source>
        <dbReference type="ARBA" id="ARBA00004651"/>
    </source>
</evidence>
<evidence type="ECO:0000259" key="8">
    <source>
        <dbReference type="Pfam" id="PF02687"/>
    </source>
</evidence>
<dbReference type="Pfam" id="PF12704">
    <property type="entry name" value="MacB_PCD"/>
    <property type="match status" value="1"/>
</dbReference>
<evidence type="ECO:0000259" key="9">
    <source>
        <dbReference type="Pfam" id="PF12704"/>
    </source>
</evidence>
<reference evidence="10 11" key="1">
    <citation type="submission" date="2020-11" db="EMBL/GenBank/DDBJ databases">
        <title>The Complete Genome of Pseudomonas fragi A13BB.</title>
        <authorList>
            <person name="Awolope O.K."/>
            <person name="O'Driscoll N.H."/>
            <person name="Di Salvo A."/>
            <person name="Lamb A.J."/>
        </authorList>
    </citation>
    <scope>NUCLEOTIDE SEQUENCE [LARGE SCALE GENOMIC DNA]</scope>
    <source>
        <strain evidence="10 11">A13BB</strain>
    </source>
</reference>
<dbReference type="Pfam" id="PF02687">
    <property type="entry name" value="FtsX"/>
    <property type="match status" value="1"/>
</dbReference>
<dbReference type="PANTHER" id="PTHR30572:SF4">
    <property type="entry name" value="ABC TRANSPORTER PERMEASE YTRF"/>
    <property type="match status" value="1"/>
</dbReference>
<dbReference type="EMBL" id="CP065202">
    <property type="protein sequence ID" value="QPL33823.1"/>
    <property type="molecule type" value="Genomic_DNA"/>
</dbReference>
<evidence type="ECO:0000313" key="11">
    <source>
        <dbReference type="Proteomes" id="UP000594467"/>
    </source>
</evidence>
<comment type="subcellular location">
    <subcellularLocation>
        <location evidence="1">Cell membrane</location>
        <topology evidence="1">Multi-pass membrane protein</topology>
    </subcellularLocation>
</comment>
<organism evidence="10 11">
    <name type="scientific">Pseudomonas fragi</name>
    <dbReference type="NCBI Taxonomy" id="296"/>
    <lineage>
        <taxon>Bacteria</taxon>
        <taxon>Pseudomonadati</taxon>
        <taxon>Pseudomonadota</taxon>
        <taxon>Gammaproteobacteria</taxon>
        <taxon>Pseudomonadales</taxon>
        <taxon>Pseudomonadaceae</taxon>
        <taxon>Pseudomonas</taxon>
    </lineage>
</organism>
<evidence type="ECO:0000256" key="3">
    <source>
        <dbReference type="ARBA" id="ARBA00022692"/>
    </source>
</evidence>
<keyword evidence="3 7" id="KW-0812">Transmembrane</keyword>
<protein>
    <submittedName>
        <fullName evidence="10">ABC transporter permease</fullName>
    </submittedName>
</protein>
<evidence type="ECO:0000256" key="5">
    <source>
        <dbReference type="ARBA" id="ARBA00023136"/>
    </source>
</evidence>
<evidence type="ECO:0000256" key="4">
    <source>
        <dbReference type="ARBA" id="ARBA00022989"/>
    </source>
</evidence>
<dbReference type="RefSeq" id="WP_196884693.1">
    <property type="nucleotide sequence ID" value="NZ_CP065202.1"/>
</dbReference>
<evidence type="ECO:0000256" key="6">
    <source>
        <dbReference type="ARBA" id="ARBA00038076"/>
    </source>
</evidence>
<feature type="transmembrane region" description="Helical" evidence="7">
    <location>
        <begin position="318"/>
        <end position="347"/>
    </location>
</feature>
<proteinExistence type="inferred from homology"/>
<dbReference type="PANTHER" id="PTHR30572">
    <property type="entry name" value="MEMBRANE COMPONENT OF TRANSPORTER-RELATED"/>
    <property type="match status" value="1"/>
</dbReference>
<dbReference type="Proteomes" id="UP000594467">
    <property type="component" value="Chromosome"/>
</dbReference>
<accession>A0A9Q6YGI6</accession>
<feature type="domain" description="MacB-like periplasmic core" evidence="9">
    <location>
        <begin position="24"/>
        <end position="228"/>
    </location>
</feature>
<evidence type="ECO:0000256" key="7">
    <source>
        <dbReference type="SAM" id="Phobius"/>
    </source>
</evidence>
<gene>
    <name evidence="10" type="ORF">I5R27_19275</name>
</gene>